<keyword evidence="3" id="KW-1185">Reference proteome</keyword>
<keyword evidence="1" id="KW-0812">Transmembrane</keyword>
<name>A0A2D0ZN32_9CAUD</name>
<organism evidence="2 3">
    <name type="scientific">Rhodococcus phage Trina</name>
    <dbReference type="NCBI Taxonomy" id="2027905"/>
    <lineage>
        <taxon>Viruses</taxon>
        <taxon>Duplodnaviria</taxon>
        <taxon>Heunggongvirae</taxon>
        <taxon>Uroviricota</taxon>
        <taxon>Caudoviricetes</taxon>
        <taxon>Trinavirus</taxon>
        <taxon>Trinavirus trina</taxon>
    </lineage>
</organism>
<dbReference type="EMBL" id="MF668286">
    <property type="protein sequence ID" value="ASZ74971.1"/>
    <property type="molecule type" value="Genomic_DNA"/>
</dbReference>
<gene>
    <name evidence="2" type="ORF">SEA_TRINA_189</name>
</gene>
<evidence type="ECO:0000256" key="1">
    <source>
        <dbReference type="SAM" id="Phobius"/>
    </source>
</evidence>
<evidence type="ECO:0000313" key="3">
    <source>
        <dbReference type="Proteomes" id="UP000231419"/>
    </source>
</evidence>
<keyword evidence="1" id="KW-0472">Membrane</keyword>
<sequence>MLAIIGFFVIIIGFIMAIIGLNTRNGALAFIGVLIAFMGPLFIVQSGVDNDRQKQLDCEQRGGAMIQDGPSSNACYKIINDKMIKIDL</sequence>
<keyword evidence="1" id="KW-1133">Transmembrane helix</keyword>
<evidence type="ECO:0000313" key="2">
    <source>
        <dbReference type="EMBL" id="ASZ74971.1"/>
    </source>
</evidence>
<reference evidence="3" key="1">
    <citation type="submission" date="2017-08" db="EMBL/GenBank/DDBJ databases">
        <authorList>
            <person name="de Groot N.N."/>
        </authorList>
    </citation>
    <scope>NUCLEOTIDE SEQUENCE [LARGE SCALE GENOMIC DNA]</scope>
</reference>
<dbReference type="Proteomes" id="UP000231419">
    <property type="component" value="Segment"/>
</dbReference>
<proteinExistence type="predicted"/>
<feature type="transmembrane region" description="Helical" evidence="1">
    <location>
        <begin position="27"/>
        <end position="44"/>
    </location>
</feature>
<accession>A0A2D0ZN32</accession>
<protein>
    <submittedName>
        <fullName evidence="2">Uncharacterized protein</fullName>
    </submittedName>
</protein>